<dbReference type="NCBIfam" id="NF010568">
    <property type="entry name" value="PRK13961.1"/>
    <property type="match status" value="1"/>
</dbReference>
<comment type="pathway">
    <text evidence="1">Purine metabolism; IMP biosynthesis via de novo pathway; 5-amino-1-(5-phospho-D-ribosyl)imidazole-4-carboxamide from 5-amino-1-(5-phospho-D-ribosyl)imidazole-4-carboxylate: step 1/2.</text>
</comment>
<dbReference type="Gene3D" id="3.30.470.20">
    <property type="entry name" value="ATP-grasp fold, B domain"/>
    <property type="match status" value="1"/>
</dbReference>
<dbReference type="NCBIfam" id="TIGR00081">
    <property type="entry name" value="purC"/>
    <property type="match status" value="1"/>
</dbReference>
<organism evidence="9">
    <name type="scientific">marine metagenome</name>
    <dbReference type="NCBI Taxonomy" id="408172"/>
    <lineage>
        <taxon>unclassified sequences</taxon>
        <taxon>metagenomes</taxon>
        <taxon>ecological metagenomes</taxon>
    </lineage>
</organism>
<keyword evidence="4" id="KW-0436">Ligase</keyword>
<evidence type="ECO:0000256" key="4">
    <source>
        <dbReference type="ARBA" id="ARBA00022598"/>
    </source>
</evidence>
<dbReference type="GO" id="GO:0005737">
    <property type="term" value="C:cytoplasm"/>
    <property type="evidence" value="ECO:0007669"/>
    <property type="project" value="TreeGrafter"/>
</dbReference>
<evidence type="ECO:0000256" key="5">
    <source>
        <dbReference type="ARBA" id="ARBA00022741"/>
    </source>
</evidence>
<comment type="similarity">
    <text evidence="2">Belongs to the SAICAR synthetase family.</text>
</comment>
<dbReference type="GO" id="GO:0004639">
    <property type="term" value="F:phosphoribosylaminoimidazolesuccinocarboxamide synthase activity"/>
    <property type="evidence" value="ECO:0007669"/>
    <property type="project" value="UniProtKB-EC"/>
</dbReference>
<protein>
    <recommendedName>
        <fullName evidence="3">phosphoribosylaminoimidazolesuccinocarboxamide synthase</fullName>
        <ecNumber evidence="3">6.3.2.6</ecNumber>
    </recommendedName>
</protein>
<dbReference type="InterPro" id="IPR028923">
    <property type="entry name" value="SAICAR_synt/ADE2_N"/>
</dbReference>
<keyword evidence="5" id="KW-0547">Nucleotide-binding</keyword>
<dbReference type="CDD" id="cd01414">
    <property type="entry name" value="SAICAR_synt_Sc"/>
    <property type="match status" value="1"/>
</dbReference>
<dbReference type="InterPro" id="IPR001636">
    <property type="entry name" value="SAICAR_synth"/>
</dbReference>
<accession>A0A382CQE2</accession>
<dbReference type="UniPathway" id="UPA00074">
    <property type="reaction ID" value="UER00131"/>
</dbReference>
<name>A0A382CQE2_9ZZZZ</name>
<evidence type="ECO:0000256" key="3">
    <source>
        <dbReference type="ARBA" id="ARBA00012217"/>
    </source>
</evidence>
<evidence type="ECO:0000313" key="9">
    <source>
        <dbReference type="EMBL" id="SVB28350.1"/>
    </source>
</evidence>
<dbReference type="PROSITE" id="PS01058">
    <property type="entry name" value="SAICAR_SYNTHETASE_2"/>
    <property type="match status" value="1"/>
</dbReference>
<keyword evidence="6" id="KW-0658">Purine biosynthesis</keyword>
<dbReference type="Pfam" id="PF01259">
    <property type="entry name" value="SAICAR_synt"/>
    <property type="match status" value="1"/>
</dbReference>
<evidence type="ECO:0000256" key="1">
    <source>
        <dbReference type="ARBA" id="ARBA00004672"/>
    </source>
</evidence>
<dbReference type="AlphaFoldDB" id="A0A382CQE2"/>
<evidence type="ECO:0000256" key="7">
    <source>
        <dbReference type="ARBA" id="ARBA00022840"/>
    </source>
</evidence>
<dbReference type="PANTHER" id="PTHR43700:SF1">
    <property type="entry name" value="PHOSPHORIBOSYLAMINOIMIDAZOLE-SUCCINOCARBOXAMIDE SYNTHASE"/>
    <property type="match status" value="1"/>
</dbReference>
<dbReference type="HAMAP" id="MF_00137">
    <property type="entry name" value="SAICAR_synth"/>
    <property type="match status" value="1"/>
</dbReference>
<dbReference type="PANTHER" id="PTHR43700">
    <property type="entry name" value="PHOSPHORIBOSYLAMINOIMIDAZOLE-SUCCINOCARBOXAMIDE SYNTHASE"/>
    <property type="match status" value="1"/>
</dbReference>
<keyword evidence="7" id="KW-0067">ATP-binding</keyword>
<evidence type="ECO:0000256" key="6">
    <source>
        <dbReference type="ARBA" id="ARBA00022755"/>
    </source>
</evidence>
<dbReference type="GO" id="GO:0005524">
    <property type="term" value="F:ATP binding"/>
    <property type="evidence" value="ECO:0007669"/>
    <property type="project" value="UniProtKB-KW"/>
</dbReference>
<evidence type="ECO:0000259" key="8">
    <source>
        <dbReference type="Pfam" id="PF01259"/>
    </source>
</evidence>
<dbReference type="GO" id="GO:0006189">
    <property type="term" value="P:'de novo' IMP biosynthetic process"/>
    <property type="evidence" value="ECO:0007669"/>
    <property type="project" value="UniProtKB-UniPathway"/>
</dbReference>
<reference evidence="9" key="1">
    <citation type="submission" date="2018-05" db="EMBL/GenBank/DDBJ databases">
        <authorList>
            <person name="Lanie J.A."/>
            <person name="Ng W.-L."/>
            <person name="Kazmierczak K.M."/>
            <person name="Andrzejewski T.M."/>
            <person name="Davidsen T.M."/>
            <person name="Wayne K.J."/>
            <person name="Tettelin H."/>
            <person name="Glass J.I."/>
            <person name="Rusch D."/>
            <person name="Podicherti R."/>
            <person name="Tsui H.-C.T."/>
            <person name="Winkler M.E."/>
        </authorList>
    </citation>
    <scope>NUCLEOTIDE SEQUENCE</scope>
</reference>
<dbReference type="FunFam" id="3.30.470.20:FF:000015">
    <property type="entry name" value="Phosphoribosylaminoimidazole-succinocarboxamide synthase"/>
    <property type="match status" value="1"/>
</dbReference>
<dbReference type="EMBL" id="UINC01035635">
    <property type="protein sequence ID" value="SVB28350.1"/>
    <property type="molecule type" value="Genomic_DNA"/>
</dbReference>
<dbReference type="InterPro" id="IPR018236">
    <property type="entry name" value="SAICAR_synthetase_CS"/>
</dbReference>
<dbReference type="Gene3D" id="3.30.200.20">
    <property type="entry name" value="Phosphorylase Kinase, domain 1"/>
    <property type="match status" value="1"/>
</dbReference>
<proteinExistence type="inferred from homology"/>
<sequence>MSGNTLLQLDLPGIPKVRSGKVREMFDLGDRLLMVASDRISAYDVVMPNGIPRKGEVLTLFSHFWFDRAADLVPNHLLSKADEPLPEAVQSHADQIGRRAMVVKKAQPLAIECVVRGYLAGSGWKEYQKQGTVCGISLPDGLENSSQLPEPIFTPATKAEEGHDENISFDEAVNIVGKNVAEQARELSIKLYERGRHHAAEKGIIIADTKFEFGIFEGELILIDEVLTPDSSRFWPADLYAPGKSQPSFDKQFVRDYLETLDWDKTPPGPELPAEIVQKTSEKYIEAYTRVTGLDF</sequence>
<feature type="domain" description="SAICAR synthetase/ADE2 N-terminal" evidence="8">
    <location>
        <begin position="17"/>
        <end position="266"/>
    </location>
</feature>
<dbReference type="EC" id="6.3.2.6" evidence="3"/>
<evidence type="ECO:0000256" key="2">
    <source>
        <dbReference type="ARBA" id="ARBA00010190"/>
    </source>
</evidence>
<gene>
    <name evidence="9" type="ORF">METZ01_LOCUS181204</name>
</gene>
<dbReference type="SUPFAM" id="SSF56104">
    <property type="entry name" value="SAICAR synthase-like"/>
    <property type="match status" value="1"/>
</dbReference>